<gene>
    <name evidence="2" type="ORF">YSA_05022</name>
</gene>
<keyword evidence="1" id="KW-1133">Transmembrane helix</keyword>
<evidence type="ECO:0000313" key="3">
    <source>
        <dbReference type="Proteomes" id="UP000005268"/>
    </source>
</evidence>
<keyword evidence="1" id="KW-0472">Membrane</keyword>
<dbReference type="HOGENOM" id="CLU_2900837_0_0_6"/>
<reference evidence="2 3" key="1">
    <citation type="journal article" date="2012" name="J. Bacteriol.">
        <title>Complete Genome Sequence of the Naphthalene-Degrading Pseudomonas putida Strain ND6.</title>
        <authorList>
            <person name="Li S."/>
            <person name="Zhao H."/>
            <person name="Li Y."/>
            <person name="Niu S."/>
            <person name="Cai B."/>
        </authorList>
    </citation>
    <scope>NUCLEOTIDE SEQUENCE [LARGE SCALE GENOMIC DNA]</scope>
    <source>
        <strain evidence="2 3">ND6</strain>
    </source>
</reference>
<evidence type="ECO:0000256" key="1">
    <source>
        <dbReference type="SAM" id="Phobius"/>
    </source>
</evidence>
<evidence type="ECO:0000313" key="2">
    <source>
        <dbReference type="EMBL" id="AFK69482.1"/>
    </source>
</evidence>
<name>I3UVG1_PSEPU</name>
<feature type="transmembrane region" description="Helical" evidence="1">
    <location>
        <begin position="27"/>
        <end position="45"/>
    </location>
</feature>
<sequence length="62" mass="6872">MRLSFDSKVNGCNQNLRRAIRQAVADLWIVCLCFDALSLGAAAPIKKPTYSHKSAFDRNGCE</sequence>
<proteinExistence type="predicted"/>
<protein>
    <submittedName>
        <fullName evidence="2">Uncharacterized protein</fullName>
    </submittedName>
</protein>
<dbReference type="KEGG" id="ppi:YSA_05022"/>
<dbReference type="Proteomes" id="UP000005268">
    <property type="component" value="Chromosome"/>
</dbReference>
<keyword evidence="1" id="KW-0812">Transmembrane</keyword>
<dbReference type="EMBL" id="CP003588">
    <property type="protein sequence ID" value="AFK69482.1"/>
    <property type="molecule type" value="Genomic_DNA"/>
</dbReference>
<accession>I3UVG1</accession>
<dbReference type="AlphaFoldDB" id="I3UVG1"/>
<organism evidence="2 3">
    <name type="scientific">Pseudomonas putida ND6</name>
    <dbReference type="NCBI Taxonomy" id="231023"/>
    <lineage>
        <taxon>Bacteria</taxon>
        <taxon>Pseudomonadati</taxon>
        <taxon>Pseudomonadota</taxon>
        <taxon>Gammaproteobacteria</taxon>
        <taxon>Pseudomonadales</taxon>
        <taxon>Pseudomonadaceae</taxon>
        <taxon>Pseudomonas</taxon>
    </lineage>
</organism>